<dbReference type="GO" id="GO:0031398">
    <property type="term" value="P:positive regulation of protein ubiquitination"/>
    <property type="evidence" value="ECO:0007669"/>
    <property type="project" value="TreeGrafter"/>
</dbReference>
<feature type="region of interest" description="Disordered" evidence="5">
    <location>
        <begin position="408"/>
        <end position="436"/>
    </location>
</feature>
<dbReference type="GO" id="GO:0030001">
    <property type="term" value="P:metal ion transport"/>
    <property type="evidence" value="ECO:0007669"/>
    <property type="project" value="InterPro"/>
</dbReference>
<dbReference type="GO" id="GO:0005794">
    <property type="term" value="C:Golgi apparatus"/>
    <property type="evidence" value="ECO:0007669"/>
    <property type="project" value="TreeGrafter"/>
</dbReference>
<name>B9WE19_CANDC</name>
<keyword evidence="9" id="KW-1185">Reference proteome</keyword>
<feature type="compositionally biased region" description="Basic and acidic residues" evidence="5">
    <location>
        <begin position="409"/>
        <end position="419"/>
    </location>
</feature>
<dbReference type="eggNOG" id="KOG4812">
    <property type="taxonomic scope" value="Eukaryota"/>
</dbReference>
<evidence type="ECO:0000256" key="1">
    <source>
        <dbReference type="ARBA" id="ARBA00004141"/>
    </source>
</evidence>
<dbReference type="GO" id="GO:0005783">
    <property type="term" value="C:endoplasmic reticulum"/>
    <property type="evidence" value="ECO:0007669"/>
    <property type="project" value="TreeGrafter"/>
</dbReference>
<sequence>MRSHERLSTSSEDTNKKSSNSDINSNNKNILDSFISEEAISPPSTTQHHHRQDYTDTTPTATATTTTTMETTSNSTPIIPSLDEDNRLSSSPESMPIESSSSPSTTTTAPATSSRSEQRDLDDLESQTPPRLTTNQRIQRVLHHFFPVRQTYERLNNGLTTGRMQTNNGRFIGQGTDGVFRNLMAKPDTEEMRQQQELNPPSYEEAAADASPEYWESTMISPMYEDEVFVQGLPVGNIANFVWNALVSVAFQFVGFILCYLLHTSHAAKQGSRAGLGINLIMYGWNLVPQNFGHPDKLPKKYQPENPNDFDINKSTKISGKIDGYNSGIFIQNSIDNTKDGNAGDWLGGSGSAPYVAYGLIAFGLFIILKSLVDYYRVKQLERAILNPPSNMPVNTNSITGVVDEIDEENRHREQHQEQHQQQQQQEEEELYSHQH</sequence>
<dbReference type="EMBL" id="FM992690">
    <property type="protein sequence ID" value="CAX42930.1"/>
    <property type="molecule type" value="Genomic_DNA"/>
</dbReference>
<evidence type="ECO:0000256" key="2">
    <source>
        <dbReference type="ARBA" id="ARBA00022692"/>
    </source>
</evidence>
<feature type="transmembrane region" description="Helical" evidence="6">
    <location>
        <begin position="355"/>
        <end position="373"/>
    </location>
</feature>
<dbReference type="Pfam" id="PF10176">
    <property type="entry name" value="NEDD4_Bsd2"/>
    <property type="match status" value="1"/>
</dbReference>
<comment type="subcellular location">
    <subcellularLocation>
        <location evidence="1">Membrane</location>
        <topology evidence="1">Multi-pass membrane protein</topology>
    </subcellularLocation>
</comment>
<feature type="transmembrane region" description="Helical" evidence="6">
    <location>
        <begin position="241"/>
        <end position="262"/>
    </location>
</feature>
<dbReference type="InterPro" id="IPR019325">
    <property type="entry name" value="NEDD4/Bsd2"/>
</dbReference>
<protein>
    <submittedName>
        <fullName evidence="8">Metal homeostatis protein, putative</fullName>
    </submittedName>
</protein>
<dbReference type="GeneID" id="8047334"/>
<evidence type="ECO:0000313" key="7">
    <source>
        <dbReference type="CGD" id="CAL0000168897"/>
    </source>
</evidence>
<dbReference type="PANTHER" id="PTHR13396">
    <property type="entry name" value="NEDD4 FAMILY INTERACTING PROTEIN 1/2"/>
    <property type="match status" value="1"/>
</dbReference>
<gene>
    <name evidence="7" type="ordered locus">Cd36_84200</name>
    <name evidence="8" type="ORF">CD36_84200</name>
</gene>
<dbReference type="GO" id="GO:0006511">
    <property type="term" value="P:ubiquitin-dependent protein catabolic process"/>
    <property type="evidence" value="ECO:0007669"/>
    <property type="project" value="TreeGrafter"/>
</dbReference>
<keyword evidence="4 6" id="KW-0472">Membrane</keyword>
<dbReference type="KEGG" id="cdu:CD36_84200"/>
<feature type="compositionally biased region" description="Low complexity" evidence="5">
    <location>
        <begin position="89"/>
        <end position="115"/>
    </location>
</feature>
<dbReference type="HOGENOM" id="CLU_041193_1_1_1"/>
<evidence type="ECO:0000256" key="5">
    <source>
        <dbReference type="SAM" id="MobiDB-lite"/>
    </source>
</evidence>
<feature type="transmembrane region" description="Helical" evidence="6">
    <location>
        <begin position="274"/>
        <end position="292"/>
    </location>
</feature>
<dbReference type="GO" id="GO:0007034">
    <property type="term" value="P:vacuolar transport"/>
    <property type="evidence" value="ECO:0007669"/>
    <property type="project" value="InterPro"/>
</dbReference>
<evidence type="ECO:0000256" key="3">
    <source>
        <dbReference type="ARBA" id="ARBA00022989"/>
    </source>
</evidence>
<feature type="compositionally biased region" description="Low complexity" evidence="5">
    <location>
        <begin position="55"/>
        <end position="77"/>
    </location>
</feature>
<dbReference type="Proteomes" id="UP000002605">
    <property type="component" value="Chromosome 3"/>
</dbReference>
<dbReference type="PANTHER" id="PTHR13396:SF5">
    <property type="entry name" value="NEDD4 FAMILY INTERACTING PROTEIN"/>
    <property type="match status" value="1"/>
</dbReference>
<dbReference type="GO" id="GO:0048471">
    <property type="term" value="C:perinuclear region of cytoplasm"/>
    <property type="evidence" value="ECO:0007669"/>
    <property type="project" value="TreeGrafter"/>
</dbReference>
<dbReference type="VEuPathDB" id="FungiDB:CD36_84200"/>
<feature type="region of interest" description="Disordered" evidence="5">
    <location>
        <begin position="1"/>
        <end position="136"/>
    </location>
</feature>
<evidence type="ECO:0000256" key="6">
    <source>
        <dbReference type="SAM" id="Phobius"/>
    </source>
</evidence>
<proteinExistence type="predicted"/>
<dbReference type="CDD" id="cd22212">
    <property type="entry name" value="NDFIP-like"/>
    <property type="match status" value="1"/>
</dbReference>
<organism evidence="8 9">
    <name type="scientific">Candida dubliniensis (strain CD36 / ATCC MYA-646 / CBS 7987 / NCPF 3949 / NRRL Y-17841)</name>
    <name type="common">Yeast</name>
    <dbReference type="NCBI Taxonomy" id="573826"/>
    <lineage>
        <taxon>Eukaryota</taxon>
        <taxon>Fungi</taxon>
        <taxon>Dikarya</taxon>
        <taxon>Ascomycota</taxon>
        <taxon>Saccharomycotina</taxon>
        <taxon>Pichiomycetes</taxon>
        <taxon>Debaryomycetaceae</taxon>
        <taxon>Candida/Lodderomyces clade</taxon>
        <taxon>Candida</taxon>
    </lineage>
</organism>
<keyword evidence="2 6" id="KW-0812">Transmembrane</keyword>
<evidence type="ECO:0000313" key="8">
    <source>
        <dbReference type="EMBL" id="CAX42930.1"/>
    </source>
</evidence>
<reference evidence="8 9" key="1">
    <citation type="journal article" date="2009" name="Genome Res.">
        <title>Comparative genomics of the fungal pathogens Candida dubliniensis and Candida albicans.</title>
        <authorList>
            <person name="Jackson A.P."/>
            <person name="Gamble J.A."/>
            <person name="Yeomans T."/>
            <person name="Moran G.P."/>
            <person name="Saunders D."/>
            <person name="Harris D."/>
            <person name="Aslett M."/>
            <person name="Barrell J.F."/>
            <person name="Butler G."/>
            <person name="Citiulo F."/>
            <person name="Coleman D.C."/>
            <person name="de Groot P.W.J."/>
            <person name="Goodwin T.J."/>
            <person name="Quail M.A."/>
            <person name="McQuillan J."/>
            <person name="Munro C.A."/>
            <person name="Pain A."/>
            <person name="Poulter R.T."/>
            <person name="Rajandream M.A."/>
            <person name="Renauld H."/>
            <person name="Spiering M.J."/>
            <person name="Tivey A."/>
            <person name="Gow N.A.R."/>
            <person name="Barrell B."/>
            <person name="Sullivan D.J."/>
            <person name="Berriman M."/>
        </authorList>
    </citation>
    <scope>NUCLEOTIDE SEQUENCE [LARGE SCALE GENOMIC DNA]</scope>
    <source>
        <strain evidence="9">CD36 / ATCC MYA-646 / CBS 7987 / NCPF 3949 / NRRL Y-17841</strain>
    </source>
</reference>
<evidence type="ECO:0000256" key="4">
    <source>
        <dbReference type="ARBA" id="ARBA00023136"/>
    </source>
</evidence>
<feature type="compositionally biased region" description="Polar residues" evidence="5">
    <location>
        <begin position="126"/>
        <end position="136"/>
    </location>
</feature>
<dbReference type="RefSeq" id="XP_002419336.1">
    <property type="nucleotide sequence ID" value="XM_002419291.1"/>
</dbReference>
<feature type="compositionally biased region" description="Low complexity" evidence="5">
    <location>
        <begin position="17"/>
        <end position="33"/>
    </location>
</feature>
<dbReference type="GO" id="GO:0016020">
    <property type="term" value="C:membrane"/>
    <property type="evidence" value="ECO:0007669"/>
    <property type="project" value="UniProtKB-SubCell"/>
</dbReference>
<accession>B9WE19</accession>
<dbReference type="OrthoDB" id="10003116at2759"/>
<dbReference type="AlphaFoldDB" id="B9WE19"/>
<evidence type="ECO:0000313" key="9">
    <source>
        <dbReference type="Proteomes" id="UP000002605"/>
    </source>
</evidence>
<keyword evidence="3 6" id="KW-1133">Transmembrane helix</keyword>
<dbReference type="CGD" id="CAL0000168897">
    <property type="gene designation" value="Cd36_84200"/>
</dbReference>